<proteinExistence type="predicted"/>
<evidence type="ECO:0000313" key="2">
    <source>
        <dbReference type="Proteomes" id="UP000012045"/>
    </source>
</evidence>
<sequence length="141" mass="16310">MDDRLLHLVCAPVIPIPLPRSPRPAIRLRESMELRESSRMVWLEEERENAAAVERPDVESPDVDPLREVGYEECEQWEEVIEVMVEEELMRGLESNVGEGWGELREVLGRLVEREVEREVDGDLSLLKSGVLVYDMRKDVV</sequence>
<accession>M7UAR1</accession>
<reference evidence="2" key="1">
    <citation type="journal article" date="2013" name="Genome Announc.">
        <title>Draft genome sequence of Botrytis cinerea BcDW1, inoculum for noble rot of grape berries.</title>
        <authorList>
            <person name="Blanco-Ulate B."/>
            <person name="Allen G."/>
            <person name="Powell A.L."/>
            <person name="Cantu D."/>
        </authorList>
    </citation>
    <scope>NUCLEOTIDE SEQUENCE [LARGE SCALE GENOMIC DNA]</scope>
    <source>
        <strain evidence="2">BcDW1</strain>
    </source>
</reference>
<name>M7UAR1_BOTF1</name>
<protein>
    <submittedName>
        <fullName evidence="1">Uncharacterized protein</fullName>
    </submittedName>
</protein>
<evidence type="ECO:0000313" key="1">
    <source>
        <dbReference type="EMBL" id="EMR90864.1"/>
    </source>
</evidence>
<dbReference type="EMBL" id="KB707683">
    <property type="protein sequence ID" value="EMR90864.1"/>
    <property type="molecule type" value="Genomic_DNA"/>
</dbReference>
<dbReference type="Proteomes" id="UP000012045">
    <property type="component" value="Unassembled WGS sequence"/>
</dbReference>
<dbReference type="HOGENOM" id="CLU_1824999_0_0_1"/>
<organism evidence="1 2">
    <name type="scientific">Botryotinia fuckeliana (strain BcDW1)</name>
    <name type="common">Noble rot fungus</name>
    <name type="synonym">Botrytis cinerea</name>
    <dbReference type="NCBI Taxonomy" id="1290391"/>
    <lineage>
        <taxon>Eukaryota</taxon>
        <taxon>Fungi</taxon>
        <taxon>Dikarya</taxon>
        <taxon>Ascomycota</taxon>
        <taxon>Pezizomycotina</taxon>
        <taxon>Leotiomycetes</taxon>
        <taxon>Helotiales</taxon>
        <taxon>Sclerotiniaceae</taxon>
        <taxon>Botrytis</taxon>
    </lineage>
</organism>
<gene>
    <name evidence="1" type="ORF">BcDW1_479</name>
</gene>
<dbReference type="AlphaFoldDB" id="M7UAR1"/>